<evidence type="ECO:0000256" key="2">
    <source>
        <dbReference type="ARBA" id="ARBA00005851"/>
    </source>
</evidence>
<proteinExistence type="inferred from homology"/>
<evidence type="ECO:0000256" key="7">
    <source>
        <dbReference type="ARBA" id="ARBA00036823"/>
    </source>
</evidence>
<keyword evidence="5" id="KW-0413">Isomerase</keyword>
<evidence type="ECO:0000256" key="5">
    <source>
        <dbReference type="ARBA" id="ARBA00023235"/>
    </source>
</evidence>
<comment type="catalytic activity">
    <reaction evidence="6">
        <text>3-phenylpyruvate = enol-phenylpyruvate</text>
        <dbReference type="Rhea" id="RHEA:17097"/>
        <dbReference type="ChEBI" id="CHEBI:16815"/>
        <dbReference type="ChEBI" id="CHEBI:18005"/>
        <dbReference type="EC" id="5.3.2.1"/>
    </reaction>
</comment>
<evidence type="ECO:0000256" key="11">
    <source>
        <dbReference type="ARBA" id="ARBA00041912"/>
    </source>
</evidence>
<dbReference type="GO" id="GO:0004167">
    <property type="term" value="F:dopachrome isomerase activity"/>
    <property type="evidence" value="ECO:0007669"/>
    <property type="project" value="UniProtKB-EC"/>
</dbReference>
<dbReference type="PANTHER" id="PTHR11954">
    <property type="entry name" value="D-DOPACHROME DECARBOXYLASE"/>
    <property type="match status" value="1"/>
</dbReference>
<evidence type="ECO:0000256" key="9">
    <source>
        <dbReference type="ARBA" id="ARBA00039086"/>
    </source>
</evidence>
<dbReference type="GO" id="GO:0005125">
    <property type="term" value="F:cytokine activity"/>
    <property type="evidence" value="ECO:0007669"/>
    <property type="project" value="UniProtKB-KW"/>
</dbReference>
<keyword evidence="14" id="KW-1185">Reference proteome</keyword>
<dbReference type="EMBL" id="CABPRJ010000949">
    <property type="protein sequence ID" value="VVC31401.1"/>
    <property type="molecule type" value="Genomic_DNA"/>
</dbReference>
<dbReference type="Proteomes" id="UP000325440">
    <property type="component" value="Unassembled WGS sequence"/>
</dbReference>
<evidence type="ECO:0000256" key="12">
    <source>
        <dbReference type="ARBA" id="ARBA00042730"/>
    </source>
</evidence>
<protein>
    <recommendedName>
        <fullName evidence="12">L-dopachrome isomerase</fullName>
        <ecNumber evidence="9">5.3.2.1</ecNumber>
        <ecNumber evidence="8">5.3.3.12</ecNumber>
    </recommendedName>
    <alternativeName>
        <fullName evidence="10">L-dopachrome tautomerase</fullName>
    </alternativeName>
    <alternativeName>
        <fullName evidence="11">Phenylpyruvate tautomerase</fullName>
    </alternativeName>
</protein>
<sequence length="171" mass="19034">MMQQKTSCTSNFNVIYLYDKGLVSRFTPFSLQIIRLEQEQFFTKMPRLSLDTNIPASEIPQEFLSKCTQIISATLGKNIKFCIATVNPGLKMTLGGSSDPCGFVQVTSIGSLGVEENKKHIAVITDYVSEATGIPKNKLYAQFQSNEPESTGHLGTTFHHLYYVEKGARLK</sequence>
<name>A0A5E4MNI6_9HEMI</name>
<dbReference type="AlphaFoldDB" id="A0A5E4MNI6"/>
<dbReference type="OrthoDB" id="255819at2759"/>
<dbReference type="GO" id="GO:0005615">
    <property type="term" value="C:extracellular space"/>
    <property type="evidence" value="ECO:0007669"/>
    <property type="project" value="UniProtKB-KW"/>
</dbReference>
<evidence type="ECO:0000256" key="6">
    <source>
        <dbReference type="ARBA" id="ARBA00036735"/>
    </source>
</evidence>
<accession>A0A5E4MNI6</accession>
<dbReference type="Gene3D" id="3.30.429.10">
    <property type="entry name" value="Macrophage Migration Inhibitory Factor"/>
    <property type="match status" value="1"/>
</dbReference>
<evidence type="ECO:0000313" key="13">
    <source>
        <dbReference type="EMBL" id="VVC31401.1"/>
    </source>
</evidence>
<keyword evidence="4" id="KW-0964">Secreted</keyword>
<dbReference type="InterPro" id="IPR014347">
    <property type="entry name" value="Tautomerase/MIF_sf"/>
</dbReference>
<dbReference type="EC" id="5.3.2.1" evidence="9"/>
<dbReference type="SUPFAM" id="SSF55331">
    <property type="entry name" value="Tautomerase/MIF"/>
    <property type="match status" value="1"/>
</dbReference>
<evidence type="ECO:0000256" key="1">
    <source>
        <dbReference type="ARBA" id="ARBA00004613"/>
    </source>
</evidence>
<evidence type="ECO:0000256" key="4">
    <source>
        <dbReference type="ARBA" id="ARBA00022525"/>
    </source>
</evidence>
<keyword evidence="3" id="KW-0202">Cytokine</keyword>
<dbReference type="PANTHER" id="PTHR11954:SF6">
    <property type="entry name" value="MACROPHAGE MIGRATION INHIBITORY FACTOR"/>
    <property type="match status" value="1"/>
</dbReference>
<evidence type="ECO:0000256" key="3">
    <source>
        <dbReference type="ARBA" id="ARBA00022514"/>
    </source>
</evidence>
<dbReference type="Pfam" id="PF01187">
    <property type="entry name" value="MIF"/>
    <property type="match status" value="1"/>
</dbReference>
<gene>
    <name evidence="13" type="ORF">CINCED_3A003019</name>
</gene>
<comment type="catalytic activity">
    <reaction evidence="7">
        <text>L-dopachrome = 5,6-dihydroxyindole-2-carboxylate</text>
        <dbReference type="Rhea" id="RHEA:13041"/>
        <dbReference type="ChEBI" id="CHEBI:16875"/>
        <dbReference type="ChEBI" id="CHEBI:57509"/>
        <dbReference type="EC" id="5.3.3.12"/>
    </reaction>
</comment>
<organism evidence="13 14">
    <name type="scientific">Cinara cedri</name>
    <dbReference type="NCBI Taxonomy" id="506608"/>
    <lineage>
        <taxon>Eukaryota</taxon>
        <taxon>Metazoa</taxon>
        <taxon>Ecdysozoa</taxon>
        <taxon>Arthropoda</taxon>
        <taxon>Hexapoda</taxon>
        <taxon>Insecta</taxon>
        <taxon>Pterygota</taxon>
        <taxon>Neoptera</taxon>
        <taxon>Paraneoptera</taxon>
        <taxon>Hemiptera</taxon>
        <taxon>Sternorrhyncha</taxon>
        <taxon>Aphidomorpha</taxon>
        <taxon>Aphidoidea</taxon>
        <taxon>Aphididae</taxon>
        <taxon>Lachninae</taxon>
        <taxon>Cinara</taxon>
    </lineage>
</organism>
<comment type="subcellular location">
    <subcellularLocation>
        <location evidence="1">Secreted</location>
    </subcellularLocation>
</comment>
<dbReference type="InterPro" id="IPR001398">
    <property type="entry name" value="Macrophage_inhib_fac"/>
</dbReference>
<dbReference type="EC" id="5.3.3.12" evidence="8"/>
<evidence type="ECO:0000256" key="10">
    <source>
        <dbReference type="ARBA" id="ARBA00041631"/>
    </source>
</evidence>
<reference evidence="13 14" key="1">
    <citation type="submission" date="2019-08" db="EMBL/GenBank/DDBJ databases">
        <authorList>
            <person name="Alioto T."/>
            <person name="Alioto T."/>
            <person name="Gomez Garrido J."/>
        </authorList>
    </citation>
    <scope>NUCLEOTIDE SEQUENCE [LARGE SCALE GENOMIC DNA]</scope>
</reference>
<evidence type="ECO:0000256" key="8">
    <source>
        <dbReference type="ARBA" id="ARBA00038932"/>
    </source>
</evidence>
<evidence type="ECO:0000313" key="14">
    <source>
        <dbReference type="Proteomes" id="UP000325440"/>
    </source>
</evidence>
<comment type="similarity">
    <text evidence="2">Belongs to the MIF family.</text>
</comment>
<dbReference type="GO" id="GO:0050178">
    <property type="term" value="F:phenylpyruvate tautomerase activity"/>
    <property type="evidence" value="ECO:0007669"/>
    <property type="project" value="UniProtKB-EC"/>
</dbReference>